<dbReference type="Gene3D" id="3.30.70.60">
    <property type="match status" value="1"/>
</dbReference>
<evidence type="ECO:0000256" key="6">
    <source>
        <dbReference type="ARBA" id="ARBA00035104"/>
    </source>
</evidence>
<evidence type="ECO:0000256" key="8">
    <source>
        <dbReference type="HAMAP-Rule" id="MF_00360"/>
    </source>
</evidence>
<dbReference type="EMBL" id="CP118101">
    <property type="protein sequence ID" value="WDH82691.1"/>
    <property type="molecule type" value="Genomic_DNA"/>
</dbReference>
<dbReference type="GO" id="GO:1990904">
    <property type="term" value="C:ribonucleoprotein complex"/>
    <property type="evidence" value="ECO:0007669"/>
    <property type="project" value="UniProtKB-KW"/>
</dbReference>
<dbReference type="SUPFAM" id="SSF54995">
    <property type="entry name" value="Ribosomal protein S6"/>
    <property type="match status" value="1"/>
</dbReference>
<protein>
    <recommendedName>
        <fullName evidence="7 8">Small ribosomal subunit protein bS6</fullName>
    </recommendedName>
</protein>
<evidence type="ECO:0000256" key="1">
    <source>
        <dbReference type="ARBA" id="ARBA00009512"/>
    </source>
</evidence>
<keyword evidence="4 8" id="KW-0689">Ribosomal protein</keyword>
<comment type="function">
    <text evidence="6 8">Binds together with bS18 to 16S ribosomal RNA.</text>
</comment>
<evidence type="ECO:0000313" key="10">
    <source>
        <dbReference type="EMBL" id="WDI02435.1"/>
    </source>
</evidence>
<comment type="similarity">
    <text evidence="1 8">Belongs to the bacterial ribosomal protein bS6 family.</text>
</comment>
<keyword evidence="5 8" id="KW-0687">Ribonucleoprotein</keyword>
<dbReference type="AlphaFoldDB" id="A0AAX3MZ37"/>
<keyword evidence="12" id="KW-1185">Reference proteome</keyword>
<evidence type="ECO:0000256" key="5">
    <source>
        <dbReference type="ARBA" id="ARBA00023274"/>
    </source>
</evidence>
<dbReference type="GO" id="GO:0070181">
    <property type="term" value="F:small ribosomal subunit rRNA binding"/>
    <property type="evidence" value="ECO:0007669"/>
    <property type="project" value="TreeGrafter"/>
</dbReference>
<dbReference type="InterPro" id="IPR020815">
    <property type="entry name" value="Ribosomal_bS6_CS"/>
</dbReference>
<dbReference type="GO" id="GO:0005840">
    <property type="term" value="C:ribosome"/>
    <property type="evidence" value="ECO:0007669"/>
    <property type="project" value="UniProtKB-KW"/>
</dbReference>
<dbReference type="EMBL" id="CP118108">
    <property type="protein sequence ID" value="WDI02435.1"/>
    <property type="molecule type" value="Genomic_DNA"/>
</dbReference>
<evidence type="ECO:0000313" key="11">
    <source>
        <dbReference type="Proteomes" id="UP001220962"/>
    </source>
</evidence>
<dbReference type="FunFam" id="3.30.70.60:FF:000002">
    <property type="entry name" value="30S ribosomal protein S6"/>
    <property type="match status" value="1"/>
</dbReference>
<keyword evidence="3 8" id="KW-0694">RNA-binding</keyword>
<organism evidence="9 11">
    <name type="scientific">Paenibacillus urinalis</name>
    <dbReference type="NCBI Taxonomy" id="521520"/>
    <lineage>
        <taxon>Bacteria</taxon>
        <taxon>Bacillati</taxon>
        <taxon>Bacillota</taxon>
        <taxon>Bacilli</taxon>
        <taxon>Bacillales</taxon>
        <taxon>Paenibacillaceae</taxon>
        <taxon>Paenibacillus</taxon>
    </lineage>
</organism>
<evidence type="ECO:0000256" key="4">
    <source>
        <dbReference type="ARBA" id="ARBA00022980"/>
    </source>
</evidence>
<dbReference type="PROSITE" id="PS01048">
    <property type="entry name" value="RIBOSOMAL_S6"/>
    <property type="match status" value="1"/>
</dbReference>
<dbReference type="PANTHER" id="PTHR21011:SF1">
    <property type="entry name" value="SMALL RIBOSOMAL SUBUNIT PROTEIN BS6M"/>
    <property type="match status" value="1"/>
</dbReference>
<proteinExistence type="inferred from homology"/>
<dbReference type="InterPro" id="IPR020814">
    <property type="entry name" value="Ribosomal_S6_plastid/chlpt"/>
</dbReference>
<dbReference type="Pfam" id="PF01250">
    <property type="entry name" value="Ribosomal_S6"/>
    <property type="match status" value="1"/>
</dbReference>
<dbReference type="RefSeq" id="WP_047912571.1">
    <property type="nucleotide sequence ID" value="NZ_CP118101.1"/>
</dbReference>
<dbReference type="InterPro" id="IPR035980">
    <property type="entry name" value="Ribosomal_bS6_sf"/>
</dbReference>
<dbReference type="PANTHER" id="PTHR21011">
    <property type="entry name" value="MITOCHONDRIAL 28S RIBOSOMAL PROTEIN S6"/>
    <property type="match status" value="1"/>
</dbReference>
<evidence type="ECO:0000256" key="2">
    <source>
        <dbReference type="ARBA" id="ARBA00022730"/>
    </source>
</evidence>
<dbReference type="Proteomes" id="UP001220962">
    <property type="component" value="Chromosome"/>
</dbReference>
<dbReference type="Proteomes" id="UP001221519">
    <property type="component" value="Chromosome"/>
</dbReference>
<accession>A0AAX3MZ37</accession>
<evidence type="ECO:0000256" key="3">
    <source>
        <dbReference type="ARBA" id="ARBA00022884"/>
    </source>
</evidence>
<dbReference type="NCBIfam" id="TIGR00166">
    <property type="entry name" value="S6"/>
    <property type="match status" value="1"/>
</dbReference>
<sequence length="96" mass="11063">MRKYEVMYIIRPDIEQEAVQAAVEKFQGIISNGGGEITKHDVMGKRRLAYEIKKFRDGHYVLVNFTAEPAVVSEMERIMKISDEVIRYLITNDVVA</sequence>
<dbReference type="InterPro" id="IPR000529">
    <property type="entry name" value="Ribosomal_bS6"/>
</dbReference>
<dbReference type="HAMAP" id="MF_00360">
    <property type="entry name" value="Ribosomal_bS6"/>
    <property type="match status" value="1"/>
</dbReference>
<reference evidence="9 12" key="1">
    <citation type="submission" date="2023-02" db="EMBL/GenBank/DDBJ databases">
        <title>Pathogen: clinical or host-associated sample.</title>
        <authorList>
            <person name="Hergert J."/>
            <person name="Casey R."/>
            <person name="Wagner J."/>
            <person name="Young E.L."/>
            <person name="Oakeson K.F."/>
        </authorList>
    </citation>
    <scope>NUCLEOTIDE SEQUENCE</scope>
    <source>
        <strain evidence="10 12">2022CK-00829</strain>
        <strain evidence="9">2022CK-00830</strain>
    </source>
</reference>
<dbReference type="CDD" id="cd00473">
    <property type="entry name" value="bS6"/>
    <property type="match status" value="1"/>
</dbReference>
<dbReference type="InterPro" id="IPR014717">
    <property type="entry name" value="Transl_elong_EF1B/ribsomal_bS6"/>
</dbReference>
<gene>
    <name evidence="8 9" type="primary">rpsF</name>
    <name evidence="9" type="ORF">PUW23_25165</name>
    <name evidence="10" type="ORF">PUW25_25150</name>
</gene>
<keyword evidence="2 8" id="KW-0699">rRNA-binding</keyword>
<dbReference type="GO" id="GO:0005737">
    <property type="term" value="C:cytoplasm"/>
    <property type="evidence" value="ECO:0007669"/>
    <property type="project" value="UniProtKB-ARBA"/>
</dbReference>
<name>A0AAX3MZ37_9BACL</name>
<dbReference type="GO" id="GO:0003735">
    <property type="term" value="F:structural constituent of ribosome"/>
    <property type="evidence" value="ECO:0007669"/>
    <property type="project" value="InterPro"/>
</dbReference>
<evidence type="ECO:0000313" key="12">
    <source>
        <dbReference type="Proteomes" id="UP001221519"/>
    </source>
</evidence>
<evidence type="ECO:0000256" key="7">
    <source>
        <dbReference type="ARBA" id="ARBA00035294"/>
    </source>
</evidence>
<dbReference type="GO" id="GO:0006412">
    <property type="term" value="P:translation"/>
    <property type="evidence" value="ECO:0007669"/>
    <property type="project" value="UniProtKB-UniRule"/>
</dbReference>
<evidence type="ECO:0000313" key="9">
    <source>
        <dbReference type="EMBL" id="WDH82691.1"/>
    </source>
</evidence>